<accession>A0A8D6V3G3</accession>
<protein>
    <submittedName>
        <fullName evidence="1">Uncharacterized protein</fullName>
    </submittedName>
</protein>
<dbReference type="EMBL" id="HG992341">
    <property type="protein sequence ID" value="CAE6772668.1"/>
    <property type="molecule type" value="Genomic_DNA"/>
</dbReference>
<name>A0A8D6V3G3_9XANT</name>
<organism evidence="1">
    <name type="scientific">Xanthomonas arboricola pv. corylina</name>
    <dbReference type="NCBI Taxonomy" id="487821"/>
    <lineage>
        <taxon>Bacteria</taxon>
        <taxon>Pseudomonadati</taxon>
        <taxon>Pseudomonadota</taxon>
        <taxon>Gammaproteobacteria</taxon>
        <taxon>Lysobacterales</taxon>
        <taxon>Lysobacteraceae</taxon>
        <taxon>Xanthomonas</taxon>
    </lineage>
</organism>
<evidence type="ECO:0000313" key="1">
    <source>
        <dbReference type="EMBL" id="CAE6772689.1"/>
    </source>
</evidence>
<dbReference type="AlphaFoldDB" id="A0A8D6V3G3"/>
<gene>
    <name evidence="1" type="ORF">CFBP1159_22020</name>
</gene>
<proteinExistence type="predicted"/>
<reference evidence="1 2" key="1">
    <citation type="submission" date="2021-02" db="EMBL/GenBank/DDBJ databases">
        <authorList>
            <person name="Pothier F. J."/>
        </authorList>
    </citation>
    <scope>NUCLEOTIDE SEQUENCE</scope>
    <source>
        <strain evidence="1 2">CFBP 1159</strain>
    </source>
</reference>
<evidence type="ECO:0000313" key="2">
    <source>
        <dbReference type="Proteomes" id="UP000835243"/>
    </source>
</evidence>
<dbReference type="EMBL" id="HG992341">
    <property type="protein sequence ID" value="CAE6772689.1"/>
    <property type="molecule type" value="Genomic_DNA"/>
</dbReference>
<dbReference type="Proteomes" id="UP000835243">
    <property type="component" value="Chromosome"/>
</dbReference>
<dbReference type="AntiFam" id="ANF00178">
    <property type="entry name" value="Shadow ORF (opposite dhbF)"/>
</dbReference>
<sequence length="384" mass="44632">MCIRIERPRPHLLQQSRRIGDVAQRYPKRHHVHEKADQRFDFRPLPVRDRGADHDFFLATQPRHQHRPRTQQGHEQGCTLTLGHRAQGAGERIRQGERYGSALVALPGRPRQVERQVKQHRRVLQLLPPERQLSLQRHSLQTLALPLGVVRILYCQSRQRIRQPLSDGRVERADLADDHTDRPTVGDDVVLRQQQHMVLVRQPQQLAADERSGRQFEAPQCFTPTALIHDRGLRTGRHANQIDVLQRDPHIHRRELLCQAVLGLHESGAKALMPGDDTVQCRLQRRHIQAPLQPQRSRNVIRHARGRIKPIEEPQPLLRRRAWEHAFPIQRAQGSVLLRRVPRSLTRSPARFARTAWRSSWSVSSCVFIAVLHAQDREQLSFRH</sequence>